<dbReference type="EMBL" id="MDYP01000064">
    <property type="protein sequence ID" value="OQD99359.1"/>
    <property type="molecule type" value="Genomic_DNA"/>
</dbReference>
<evidence type="ECO:0000259" key="3">
    <source>
        <dbReference type="Pfam" id="PF05368"/>
    </source>
</evidence>
<dbReference type="OrthoDB" id="9974981at2759"/>
<dbReference type="InterPro" id="IPR045312">
    <property type="entry name" value="PCBER-like"/>
</dbReference>
<organism evidence="4 5">
    <name type="scientific">Penicillium vulpinum</name>
    <dbReference type="NCBI Taxonomy" id="29845"/>
    <lineage>
        <taxon>Eukaryota</taxon>
        <taxon>Fungi</taxon>
        <taxon>Dikarya</taxon>
        <taxon>Ascomycota</taxon>
        <taxon>Pezizomycotina</taxon>
        <taxon>Eurotiomycetes</taxon>
        <taxon>Eurotiomycetidae</taxon>
        <taxon>Eurotiales</taxon>
        <taxon>Aspergillaceae</taxon>
        <taxon>Penicillium</taxon>
    </lineage>
</organism>
<dbReference type="GO" id="GO:0016491">
    <property type="term" value="F:oxidoreductase activity"/>
    <property type="evidence" value="ECO:0007669"/>
    <property type="project" value="UniProtKB-KW"/>
</dbReference>
<accession>A0A1V6RD70</accession>
<dbReference type="SUPFAM" id="SSF51735">
    <property type="entry name" value="NAD(P)-binding Rossmann-fold domains"/>
    <property type="match status" value="1"/>
</dbReference>
<dbReference type="InterPro" id="IPR036291">
    <property type="entry name" value="NAD(P)-bd_dom_sf"/>
</dbReference>
<evidence type="ECO:0000256" key="1">
    <source>
        <dbReference type="ARBA" id="ARBA00022857"/>
    </source>
</evidence>
<dbReference type="Proteomes" id="UP000191518">
    <property type="component" value="Unassembled WGS sequence"/>
</dbReference>
<keyword evidence="1" id="KW-0521">NADP</keyword>
<dbReference type="PANTHER" id="PTHR47706">
    <property type="entry name" value="NMRA-LIKE FAMILY PROTEIN"/>
    <property type="match status" value="1"/>
</dbReference>
<evidence type="ECO:0000256" key="2">
    <source>
        <dbReference type="ARBA" id="ARBA00023002"/>
    </source>
</evidence>
<sequence length="304" mass="33047">MVQLLNIALCGASGNLDQKVLQELIESNKFNITVLVRSNNHPDIPASVATALVNYQSIDSLTSALKGKNAVVSTLGTFAISSQKLLIEAAVAAGVQRFIPSEFGSDTLNEEVRSLPVYKDKLDAQKVLADKAADGAITYTLILNNAYLDWGLDVGFLLDIRKLSIELRDGGDQLFSTTKLSAVGKAVVGVLTHPNETANRAVYIHDIAISQKKLLKLAQAQTPGEEWEVTEADTAELVKQSDETLRTNPSDPFLWYGYIKRAIWGQGLGGHFQQVDNSLLGIPEITEAEVSELLQNLLKPGYKI</sequence>
<dbReference type="STRING" id="29845.A0A1V6RD70"/>
<dbReference type="InterPro" id="IPR008030">
    <property type="entry name" value="NmrA-like"/>
</dbReference>
<protein>
    <recommendedName>
        <fullName evidence="3">NmrA-like domain-containing protein</fullName>
    </recommendedName>
</protein>
<dbReference type="CDD" id="cd05259">
    <property type="entry name" value="PCBER_SDR_a"/>
    <property type="match status" value="1"/>
</dbReference>
<evidence type="ECO:0000313" key="5">
    <source>
        <dbReference type="Proteomes" id="UP000191518"/>
    </source>
</evidence>
<dbReference type="PANTHER" id="PTHR47706:SF1">
    <property type="entry name" value="CIPA-LIKE, PUTATIVE (AFU_ORTHOLOGUE AFUA_1G12460)-RELATED"/>
    <property type="match status" value="1"/>
</dbReference>
<keyword evidence="2" id="KW-0560">Oxidoreductase</keyword>
<dbReference type="Gene3D" id="3.90.25.10">
    <property type="entry name" value="UDP-galactose 4-epimerase, domain 1"/>
    <property type="match status" value="1"/>
</dbReference>
<comment type="caution">
    <text evidence="4">The sequence shown here is derived from an EMBL/GenBank/DDBJ whole genome shotgun (WGS) entry which is preliminary data.</text>
</comment>
<keyword evidence="5" id="KW-1185">Reference proteome</keyword>
<dbReference type="AlphaFoldDB" id="A0A1V6RD70"/>
<dbReference type="Pfam" id="PF05368">
    <property type="entry name" value="NmrA"/>
    <property type="match status" value="1"/>
</dbReference>
<proteinExistence type="predicted"/>
<feature type="domain" description="NmrA-like" evidence="3">
    <location>
        <begin position="7"/>
        <end position="221"/>
    </location>
</feature>
<name>A0A1V6RD70_9EURO</name>
<dbReference type="InterPro" id="IPR051609">
    <property type="entry name" value="NmrA/Isoflavone_reductase-like"/>
</dbReference>
<reference evidence="5" key="1">
    <citation type="journal article" date="2017" name="Nat. Microbiol.">
        <title>Global analysis of biosynthetic gene clusters reveals vast potential of secondary metabolite production in Penicillium species.</title>
        <authorList>
            <person name="Nielsen J.C."/>
            <person name="Grijseels S."/>
            <person name="Prigent S."/>
            <person name="Ji B."/>
            <person name="Dainat J."/>
            <person name="Nielsen K.F."/>
            <person name="Frisvad J.C."/>
            <person name="Workman M."/>
            <person name="Nielsen J."/>
        </authorList>
    </citation>
    <scope>NUCLEOTIDE SEQUENCE [LARGE SCALE GENOMIC DNA]</scope>
    <source>
        <strain evidence="5">IBT 29486</strain>
    </source>
</reference>
<evidence type="ECO:0000313" key="4">
    <source>
        <dbReference type="EMBL" id="OQD99359.1"/>
    </source>
</evidence>
<dbReference type="Gene3D" id="3.40.50.720">
    <property type="entry name" value="NAD(P)-binding Rossmann-like Domain"/>
    <property type="match status" value="1"/>
</dbReference>
<gene>
    <name evidence="4" type="ORF">PENVUL_c064G06966</name>
</gene>